<reference evidence="2" key="1">
    <citation type="journal article" date="2020" name="Stud. Mycol.">
        <title>101 Dothideomycetes genomes: a test case for predicting lifestyles and emergence of pathogens.</title>
        <authorList>
            <person name="Haridas S."/>
            <person name="Albert R."/>
            <person name="Binder M."/>
            <person name="Bloem J."/>
            <person name="Labutti K."/>
            <person name="Salamov A."/>
            <person name="Andreopoulos B."/>
            <person name="Baker S."/>
            <person name="Barry K."/>
            <person name="Bills G."/>
            <person name="Bluhm B."/>
            <person name="Cannon C."/>
            <person name="Castanera R."/>
            <person name="Culley D."/>
            <person name="Daum C."/>
            <person name="Ezra D."/>
            <person name="Gonzalez J."/>
            <person name="Henrissat B."/>
            <person name="Kuo A."/>
            <person name="Liang C."/>
            <person name="Lipzen A."/>
            <person name="Lutzoni F."/>
            <person name="Magnuson J."/>
            <person name="Mondo S."/>
            <person name="Nolan M."/>
            <person name="Ohm R."/>
            <person name="Pangilinan J."/>
            <person name="Park H.-J."/>
            <person name="Ramirez L."/>
            <person name="Alfaro M."/>
            <person name="Sun H."/>
            <person name="Tritt A."/>
            <person name="Yoshinaga Y."/>
            <person name="Zwiers L.-H."/>
            <person name="Turgeon B."/>
            <person name="Goodwin S."/>
            <person name="Spatafora J."/>
            <person name="Crous P."/>
            <person name="Grigoriev I."/>
        </authorList>
    </citation>
    <scope>NUCLEOTIDE SEQUENCE</scope>
    <source>
        <strain evidence="2">CBS 115976</strain>
    </source>
</reference>
<dbReference type="EMBL" id="MU004244">
    <property type="protein sequence ID" value="KAF2663727.1"/>
    <property type="molecule type" value="Genomic_DNA"/>
</dbReference>
<evidence type="ECO:0000256" key="1">
    <source>
        <dbReference type="SAM" id="SignalP"/>
    </source>
</evidence>
<organism evidence="2 3">
    <name type="scientific">Microthyrium microscopicum</name>
    <dbReference type="NCBI Taxonomy" id="703497"/>
    <lineage>
        <taxon>Eukaryota</taxon>
        <taxon>Fungi</taxon>
        <taxon>Dikarya</taxon>
        <taxon>Ascomycota</taxon>
        <taxon>Pezizomycotina</taxon>
        <taxon>Dothideomycetes</taxon>
        <taxon>Dothideomycetes incertae sedis</taxon>
        <taxon>Microthyriales</taxon>
        <taxon>Microthyriaceae</taxon>
        <taxon>Microthyrium</taxon>
    </lineage>
</organism>
<dbReference type="AlphaFoldDB" id="A0A6A6TX37"/>
<proteinExistence type="predicted"/>
<evidence type="ECO:0008006" key="4">
    <source>
        <dbReference type="Google" id="ProtNLM"/>
    </source>
</evidence>
<evidence type="ECO:0000313" key="3">
    <source>
        <dbReference type="Proteomes" id="UP000799302"/>
    </source>
</evidence>
<feature type="chain" id="PRO_5025462942" description="Secreted protein" evidence="1">
    <location>
        <begin position="27"/>
        <end position="81"/>
    </location>
</feature>
<name>A0A6A6TX37_9PEZI</name>
<keyword evidence="3" id="KW-1185">Reference proteome</keyword>
<dbReference type="Proteomes" id="UP000799302">
    <property type="component" value="Unassembled WGS sequence"/>
</dbReference>
<keyword evidence="1" id="KW-0732">Signal</keyword>
<protein>
    <recommendedName>
        <fullName evidence="4">Secreted protein</fullName>
    </recommendedName>
</protein>
<feature type="signal peptide" evidence="1">
    <location>
        <begin position="1"/>
        <end position="26"/>
    </location>
</feature>
<accession>A0A6A6TX37</accession>
<sequence length="81" mass="9071">MHNVRSWARLAVRLYILFFSPQSAQHELYTYLGSNSPFQTAGRTGRMAQLSPDNRNALSQNDSANALVSSLTHLLFLPCAF</sequence>
<gene>
    <name evidence="2" type="ORF">BT63DRAFT_430014</name>
</gene>
<evidence type="ECO:0000313" key="2">
    <source>
        <dbReference type="EMBL" id="KAF2663727.1"/>
    </source>
</evidence>